<evidence type="ECO:0000256" key="8">
    <source>
        <dbReference type="SAM" id="MobiDB-lite"/>
    </source>
</evidence>
<keyword evidence="3" id="KW-1003">Cell membrane</keyword>
<evidence type="ECO:0000256" key="1">
    <source>
        <dbReference type="ARBA" id="ARBA00004651"/>
    </source>
</evidence>
<keyword evidence="5 7" id="KW-1133">Transmembrane helix</keyword>
<comment type="similarity">
    <text evidence="7">Belongs to the binding-protein-dependent transport system permease family.</text>
</comment>
<gene>
    <name evidence="10" type="ORF">GCM10025881_29290</name>
</gene>
<dbReference type="InterPro" id="IPR000515">
    <property type="entry name" value="MetI-like"/>
</dbReference>
<evidence type="ECO:0000256" key="2">
    <source>
        <dbReference type="ARBA" id="ARBA00022448"/>
    </source>
</evidence>
<evidence type="ECO:0000256" key="6">
    <source>
        <dbReference type="ARBA" id="ARBA00023136"/>
    </source>
</evidence>
<evidence type="ECO:0000256" key="5">
    <source>
        <dbReference type="ARBA" id="ARBA00022989"/>
    </source>
</evidence>
<keyword evidence="11" id="KW-1185">Reference proteome</keyword>
<keyword evidence="6 7" id="KW-0472">Membrane</keyword>
<keyword evidence="2 7" id="KW-0813">Transport</keyword>
<feature type="transmembrane region" description="Helical" evidence="7">
    <location>
        <begin position="29"/>
        <end position="55"/>
    </location>
</feature>
<accession>A0ABQ6K660</accession>
<dbReference type="Pfam" id="PF00528">
    <property type="entry name" value="BPD_transp_1"/>
    <property type="match status" value="1"/>
</dbReference>
<evidence type="ECO:0000256" key="4">
    <source>
        <dbReference type="ARBA" id="ARBA00022692"/>
    </source>
</evidence>
<feature type="transmembrane region" description="Helical" evidence="7">
    <location>
        <begin position="89"/>
        <end position="110"/>
    </location>
</feature>
<feature type="region of interest" description="Disordered" evidence="8">
    <location>
        <begin position="1"/>
        <end position="20"/>
    </location>
</feature>
<feature type="transmembrane region" description="Helical" evidence="7">
    <location>
        <begin position="262"/>
        <end position="280"/>
    </location>
</feature>
<dbReference type="PROSITE" id="PS50928">
    <property type="entry name" value="ABC_TM1"/>
    <property type="match status" value="1"/>
</dbReference>
<keyword evidence="4 7" id="KW-0812">Transmembrane</keyword>
<dbReference type="Proteomes" id="UP001157034">
    <property type="component" value="Unassembled WGS sequence"/>
</dbReference>
<evidence type="ECO:0000256" key="3">
    <source>
        <dbReference type="ARBA" id="ARBA00022475"/>
    </source>
</evidence>
<reference evidence="11" key="1">
    <citation type="journal article" date="2019" name="Int. J. Syst. Evol. Microbiol.">
        <title>The Global Catalogue of Microorganisms (GCM) 10K type strain sequencing project: providing services to taxonomists for standard genome sequencing and annotation.</title>
        <authorList>
            <consortium name="The Broad Institute Genomics Platform"/>
            <consortium name="The Broad Institute Genome Sequencing Center for Infectious Disease"/>
            <person name="Wu L."/>
            <person name="Ma J."/>
        </authorList>
    </citation>
    <scope>NUCLEOTIDE SEQUENCE [LARGE SCALE GENOMIC DNA]</scope>
    <source>
        <strain evidence="11">NBRC 108894</strain>
    </source>
</reference>
<feature type="transmembrane region" description="Helical" evidence="7">
    <location>
        <begin position="153"/>
        <end position="176"/>
    </location>
</feature>
<dbReference type="PANTHER" id="PTHR32243">
    <property type="entry name" value="MALTOSE TRANSPORT SYSTEM PERMEASE-RELATED"/>
    <property type="match status" value="1"/>
</dbReference>
<dbReference type="Gene3D" id="1.10.3720.10">
    <property type="entry name" value="MetI-like"/>
    <property type="match status" value="1"/>
</dbReference>
<feature type="transmembrane region" description="Helical" evidence="7">
    <location>
        <begin position="197"/>
        <end position="219"/>
    </location>
</feature>
<dbReference type="EMBL" id="BSVB01000001">
    <property type="protein sequence ID" value="GMA96105.1"/>
    <property type="molecule type" value="Genomic_DNA"/>
</dbReference>
<comment type="subcellular location">
    <subcellularLocation>
        <location evidence="1 7">Cell membrane</location>
        <topology evidence="1 7">Multi-pass membrane protein</topology>
    </subcellularLocation>
</comment>
<organism evidence="10 11">
    <name type="scientific">Pseudolysinimonas kribbensis</name>
    <dbReference type="NCBI Taxonomy" id="433641"/>
    <lineage>
        <taxon>Bacteria</taxon>
        <taxon>Bacillati</taxon>
        <taxon>Actinomycetota</taxon>
        <taxon>Actinomycetes</taxon>
        <taxon>Micrococcales</taxon>
        <taxon>Microbacteriaceae</taxon>
        <taxon>Pseudolysinimonas</taxon>
    </lineage>
</organism>
<proteinExistence type="inferred from homology"/>
<evidence type="ECO:0000256" key="7">
    <source>
        <dbReference type="RuleBase" id="RU363032"/>
    </source>
</evidence>
<dbReference type="InterPro" id="IPR050901">
    <property type="entry name" value="BP-dep_ABC_trans_perm"/>
</dbReference>
<feature type="transmembrane region" description="Helical" evidence="7">
    <location>
        <begin position="122"/>
        <end position="147"/>
    </location>
</feature>
<protein>
    <submittedName>
        <fullName evidence="10">Spermidine/putrescine ABC transporter permease</fullName>
    </submittedName>
</protein>
<feature type="domain" description="ABC transmembrane type-1" evidence="9">
    <location>
        <begin position="85"/>
        <end position="276"/>
    </location>
</feature>
<dbReference type="PANTHER" id="PTHR32243:SF18">
    <property type="entry name" value="INNER MEMBRANE ABC TRANSPORTER PERMEASE PROTEIN YCJP"/>
    <property type="match status" value="1"/>
</dbReference>
<dbReference type="SUPFAM" id="SSF161098">
    <property type="entry name" value="MetI-like"/>
    <property type="match status" value="1"/>
</dbReference>
<evidence type="ECO:0000259" key="9">
    <source>
        <dbReference type="PROSITE" id="PS50928"/>
    </source>
</evidence>
<evidence type="ECO:0000313" key="10">
    <source>
        <dbReference type="EMBL" id="GMA96105.1"/>
    </source>
</evidence>
<name>A0ABQ6K660_9MICO</name>
<dbReference type="RefSeq" id="WP_284254745.1">
    <property type="nucleotide sequence ID" value="NZ_BAAAQO010000004.1"/>
</dbReference>
<sequence>MTTSTVLPRAPMSAPDDRRPRRRASLMGSLTWVVLWLFIVVLVASVAVVVIGSFADRTGSGWLPASYTAKWYAAAWQDFGVGGLLGNTVVVAIVVVVISLAIGIPTAYVLARQSFAGKRLLLGLFLLPQVIPTFTYAIPLATLVYALQLNNTLVGVIIVNLVPSIPFAVLVLIPFVEQIDPRVEQAARMSGAGTIQVFGRILAPLMVPGLLAAGVLILVRVVGQFELTFLVAGPDSQTLVIALYAAATQSGIVSLQEIETMAVVYALTTLILLMISLRFVDPTTAAAGGRTRVR</sequence>
<dbReference type="CDD" id="cd06261">
    <property type="entry name" value="TM_PBP2"/>
    <property type="match status" value="1"/>
</dbReference>
<dbReference type="InterPro" id="IPR035906">
    <property type="entry name" value="MetI-like_sf"/>
</dbReference>
<comment type="caution">
    <text evidence="10">The sequence shown here is derived from an EMBL/GenBank/DDBJ whole genome shotgun (WGS) entry which is preliminary data.</text>
</comment>
<evidence type="ECO:0000313" key="11">
    <source>
        <dbReference type="Proteomes" id="UP001157034"/>
    </source>
</evidence>